<proteinExistence type="inferred from homology"/>
<evidence type="ECO:0000256" key="5">
    <source>
        <dbReference type="ARBA" id="ARBA00023274"/>
    </source>
</evidence>
<sequence>MLIGSRYKIARRYGPELFEKTNTQKFALREGQRAGKRMRARSDYGVQIAEKQKVRYLYGLGERQIRKYAREALEKKGAAADTLFMFLETRLDNVAYRAGIAPTRRAARQIVSHGHLSVNGRRLTIPSKSVFVGEMITVRARSIQKKLWLEDEKKEQKPIPAWLSYDKTKREIMVSGMPNLQREELPFRIDSVLEFYRR</sequence>
<evidence type="ECO:0000256" key="6">
    <source>
        <dbReference type="ARBA" id="ARBA00035254"/>
    </source>
</evidence>
<dbReference type="InterPro" id="IPR002942">
    <property type="entry name" value="S4_RNA-bd"/>
</dbReference>
<dbReference type="GO" id="GO:0015935">
    <property type="term" value="C:small ribosomal subunit"/>
    <property type="evidence" value="ECO:0007669"/>
    <property type="project" value="InterPro"/>
</dbReference>
<organism evidence="10 11">
    <name type="scientific">Candidatus Taylorbacteria bacterium RIFCSPLOWO2_01_FULL_48_100</name>
    <dbReference type="NCBI Taxonomy" id="1802322"/>
    <lineage>
        <taxon>Bacteria</taxon>
        <taxon>Candidatus Tayloriibacteriota</taxon>
    </lineage>
</organism>
<comment type="function">
    <text evidence="7">One of the primary rRNA binding proteins, it binds directly to 16S rRNA where it nucleates assembly of the body of the 30S subunit.</text>
</comment>
<feature type="domain" description="RNA-binding S4" evidence="8">
    <location>
        <begin position="89"/>
        <end position="153"/>
    </location>
</feature>
<dbReference type="InterPro" id="IPR022801">
    <property type="entry name" value="Ribosomal_uS4"/>
</dbReference>
<evidence type="ECO:0000259" key="8">
    <source>
        <dbReference type="SMART" id="SM00363"/>
    </source>
</evidence>
<evidence type="ECO:0000259" key="9">
    <source>
        <dbReference type="SMART" id="SM01390"/>
    </source>
</evidence>
<dbReference type="SMART" id="SM00363">
    <property type="entry name" value="S4"/>
    <property type="match status" value="1"/>
</dbReference>
<evidence type="ECO:0000256" key="2">
    <source>
        <dbReference type="ARBA" id="ARBA00022730"/>
    </source>
</evidence>
<dbReference type="EMBL" id="MHSA01000019">
    <property type="protein sequence ID" value="OHA34039.1"/>
    <property type="molecule type" value="Genomic_DNA"/>
</dbReference>
<dbReference type="PANTHER" id="PTHR11831">
    <property type="entry name" value="30S 40S RIBOSOMAL PROTEIN"/>
    <property type="match status" value="1"/>
</dbReference>
<dbReference type="InterPro" id="IPR036986">
    <property type="entry name" value="S4_RNA-bd_sf"/>
</dbReference>
<accession>A0A1G2NF15</accession>
<dbReference type="GO" id="GO:0003735">
    <property type="term" value="F:structural constituent of ribosome"/>
    <property type="evidence" value="ECO:0007669"/>
    <property type="project" value="InterPro"/>
</dbReference>
<dbReference type="InterPro" id="IPR005709">
    <property type="entry name" value="Ribosomal_uS4_bac-type"/>
</dbReference>
<keyword evidence="5 7" id="KW-0687">Ribonucleoprotein</keyword>
<dbReference type="AlphaFoldDB" id="A0A1G2NF15"/>
<dbReference type="Proteomes" id="UP000177797">
    <property type="component" value="Unassembled WGS sequence"/>
</dbReference>
<evidence type="ECO:0000256" key="7">
    <source>
        <dbReference type="HAMAP-Rule" id="MF_01306"/>
    </source>
</evidence>
<dbReference type="GO" id="GO:0019843">
    <property type="term" value="F:rRNA binding"/>
    <property type="evidence" value="ECO:0007669"/>
    <property type="project" value="UniProtKB-UniRule"/>
</dbReference>
<name>A0A1G2NF15_9BACT</name>
<evidence type="ECO:0000313" key="10">
    <source>
        <dbReference type="EMBL" id="OHA34039.1"/>
    </source>
</evidence>
<dbReference type="SUPFAM" id="SSF55174">
    <property type="entry name" value="Alpha-L RNA-binding motif"/>
    <property type="match status" value="1"/>
</dbReference>
<dbReference type="InterPro" id="IPR001912">
    <property type="entry name" value="Ribosomal_uS4_N"/>
</dbReference>
<evidence type="ECO:0000256" key="4">
    <source>
        <dbReference type="ARBA" id="ARBA00022980"/>
    </source>
</evidence>
<keyword evidence="4 7" id="KW-0689">Ribosomal protein</keyword>
<dbReference type="Gene3D" id="3.10.290.10">
    <property type="entry name" value="RNA-binding S4 domain"/>
    <property type="match status" value="1"/>
</dbReference>
<reference evidence="10 11" key="1">
    <citation type="journal article" date="2016" name="Nat. Commun.">
        <title>Thousands of microbial genomes shed light on interconnected biogeochemical processes in an aquifer system.</title>
        <authorList>
            <person name="Anantharaman K."/>
            <person name="Brown C.T."/>
            <person name="Hug L.A."/>
            <person name="Sharon I."/>
            <person name="Castelle C.J."/>
            <person name="Probst A.J."/>
            <person name="Thomas B.C."/>
            <person name="Singh A."/>
            <person name="Wilkins M.J."/>
            <person name="Karaoz U."/>
            <person name="Brodie E.L."/>
            <person name="Williams K.H."/>
            <person name="Hubbard S.S."/>
            <person name="Banfield J.F."/>
        </authorList>
    </citation>
    <scope>NUCLEOTIDE SEQUENCE [LARGE SCALE GENOMIC DNA]</scope>
</reference>
<dbReference type="FunFam" id="3.10.290.10:FF:000001">
    <property type="entry name" value="30S ribosomal protein S4"/>
    <property type="match status" value="1"/>
</dbReference>
<dbReference type="CDD" id="cd00165">
    <property type="entry name" value="S4"/>
    <property type="match status" value="1"/>
</dbReference>
<dbReference type="SMART" id="SM01390">
    <property type="entry name" value="Ribosomal_S4"/>
    <property type="match status" value="1"/>
</dbReference>
<feature type="domain" description="Small ribosomal subunit protein uS4 N-terminal" evidence="9">
    <location>
        <begin position="1"/>
        <end position="88"/>
    </location>
</feature>
<dbReference type="GO" id="GO:0006412">
    <property type="term" value="P:translation"/>
    <property type="evidence" value="ECO:0007669"/>
    <property type="project" value="UniProtKB-UniRule"/>
</dbReference>
<comment type="function">
    <text evidence="7">With S5 and S12 plays an important role in translational accuracy.</text>
</comment>
<evidence type="ECO:0000256" key="3">
    <source>
        <dbReference type="ARBA" id="ARBA00022884"/>
    </source>
</evidence>
<comment type="caution">
    <text evidence="10">The sequence shown here is derived from an EMBL/GenBank/DDBJ whole genome shotgun (WGS) entry which is preliminary data.</text>
</comment>
<dbReference type="PROSITE" id="PS50889">
    <property type="entry name" value="S4"/>
    <property type="match status" value="1"/>
</dbReference>
<gene>
    <name evidence="7" type="primary">rpsD</name>
    <name evidence="10" type="ORF">A2938_03125</name>
</gene>
<keyword evidence="2 7" id="KW-0699">rRNA-binding</keyword>
<dbReference type="Pfam" id="PF00163">
    <property type="entry name" value="Ribosomal_S4"/>
    <property type="match status" value="1"/>
</dbReference>
<dbReference type="HAMAP" id="MF_01306_B">
    <property type="entry name" value="Ribosomal_uS4_B"/>
    <property type="match status" value="1"/>
</dbReference>
<evidence type="ECO:0000256" key="1">
    <source>
        <dbReference type="ARBA" id="ARBA00007465"/>
    </source>
</evidence>
<comment type="similarity">
    <text evidence="1 7">Belongs to the universal ribosomal protein uS4 family.</text>
</comment>
<evidence type="ECO:0000313" key="11">
    <source>
        <dbReference type="Proteomes" id="UP000177797"/>
    </source>
</evidence>
<dbReference type="NCBIfam" id="NF003717">
    <property type="entry name" value="PRK05327.1"/>
    <property type="match status" value="1"/>
</dbReference>
<dbReference type="NCBIfam" id="TIGR01017">
    <property type="entry name" value="rpsD_bact"/>
    <property type="match status" value="1"/>
</dbReference>
<dbReference type="Pfam" id="PF01479">
    <property type="entry name" value="S4"/>
    <property type="match status" value="1"/>
</dbReference>
<protein>
    <recommendedName>
        <fullName evidence="6 7">Small ribosomal subunit protein uS4</fullName>
    </recommendedName>
</protein>
<dbReference type="PANTHER" id="PTHR11831:SF4">
    <property type="entry name" value="SMALL RIBOSOMAL SUBUNIT PROTEIN US4M"/>
    <property type="match status" value="1"/>
</dbReference>
<dbReference type="Gene3D" id="1.10.1050.10">
    <property type="entry name" value="Ribosomal Protein S4 Delta 41, Chain A, domain 1"/>
    <property type="match status" value="1"/>
</dbReference>
<dbReference type="GO" id="GO:0042274">
    <property type="term" value="P:ribosomal small subunit biogenesis"/>
    <property type="evidence" value="ECO:0007669"/>
    <property type="project" value="TreeGrafter"/>
</dbReference>
<keyword evidence="3 7" id="KW-0694">RNA-binding</keyword>
<comment type="subunit">
    <text evidence="7">Part of the 30S ribosomal subunit. Contacts protein S5. The interaction surface between S4 and S5 is involved in control of translational fidelity.</text>
</comment>